<protein>
    <recommendedName>
        <fullName evidence="3">Mannosyl-glycoprotein endo-beta-N-acetylglucosamidase-like domain-containing protein</fullName>
    </recommendedName>
</protein>
<evidence type="ECO:0008006" key="3">
    <source>
        <dbReference type="Google" id="ProtNLM"/>
    </source>
</evidence>
<proteinExistence type="predicted"/>
<gene>
    <name evidence="1" type="ORF">AUJ73_04835</name>
</gene>
<organism evidence="1 2">
    <name type="scientific">Candidatus Gottesmanbacteria bacterium CG1_02_37_22</name>
    <dbReference type="NCBI Taxonomy" id="1805209"/>
    <lineage>
        <taxon>Bacteria</taxon>
        <taxon>Candidatus Gottesmaniibacteriota</taxon>
    </lineage>
</organism>
<dbReference type="AlphaFoldDB" id="A0A1J4TRZ5"/>
<evidence type="ECO:0000313" key="1">
    <source>
        <dbReference type="EMBL" id="OIO12887.1"/>
    </source>
</evidence>
<dbReference type="Proteomes" id="UP000183120">
    <property type="component" value="Unassembled WGS sequence"/>
</dbReference>
<evidence type="ECO:0000313" key="2">
    <source>
        <dbReference type="Proteomes" id="UP000183120"/>
    </source>
</evidence>
<comment type="caution">
    <text evidence="1">The sequence shown here is derived from an EMBL/GenBank/DDBJ whole genome shotgun (WGS) entry which is preliminary data.</text>
</comment>
<sequence>MNKYLYTSIIAIVISLINFKHAYASEKISYASSKVKGAVEVTLAEDHYDVRIYKLRNFLKRNNSSLSLYSELIVREADENNIPWTVIPSIAGVESTFCKHIPYQSANCWGWNNGRTRFKGYDNAIVEISYTLGKKYYRKGLNTPEKIAPVYAPPSATWAVKLRHFMNLIENETVETNNYINISI</sequence>
<name>A0A1J4TRZ5_9BACT</name>
<accession>A0A1J4TRZ5</accession>
<reference evidence="1 2" key="1">
    <citation type="journal article" date="2016" name="Environ. Microbiol.">
        <title>Genomic resolution of a cold subsurface aquifer community provides metabolic insights for novel microbes adapted to high CO concentrations.</title>
        <authorList>
            <person name="Probst A.J."/>
            <person name="Castelle C.J."/>
            <person name="Singh A."/>
            <person name="Brown C.T."/>
            <person name="Anantharaman K."/>
            <person name="Sharon I."/>
            <person name="Hug L.A."/>
            <person name="Burstein D."/>
            <person name="Emerson J.B."/>
            <person name="Thomas B.C."/>
            <person name="Banfield J.F."/>
        </authorList>
    </citation>
    <scope>NUCLEOTIDE SEQUENCE [LARGE SCALE GENOMIC DNA]</scope>
    <source>
        <strain evidence="1">CG1_02_37_22</strain>
    </source>
</reference>
<dbReference type="EMBL" id="MNUY01000076">
    <property type="protein sequence ID" value="OIO12887.1"/>
    <property type="molecule type" value="Genomic_DNA"/>
</dbReference>